<keyword evidence="4" id="KW-1185">Reference proteome</keyword>
<evidence type="ECO:0000256" key="1">
    <source>
        <dbReference type="ARBA" id="ARBA00022723"/>
    </source>
</evidence>
<dbReference type="RefSeq" id="WP_126379441.1">
    <property type="nucleotide sequence ID" value="NZ_AP017378.1"/>
</dbReference>
<protein>
    <submittedName>
        <fullName evidence="3">Cupin 2 conserved barrel domain protein</fullName>
    </submittedName>
</protein>
<dbReference type="OrthoDB" id="9794183at2"/>
<dbReference type="InterPro" id="IPR013096">
    <property type="entry name" value="Cupin_2"/>
</dbReference>
<dbReference type="AlphaFoldDB" id="A0A2Z6B0E1"/>
<evidence type="ECO:0000313" key="4">
    <source>
        <dbReference type="Proteomes" id="UP000269883"/>
    </source>
</evidence>
<accession>A0A2Z6B0E1</accession>
<dbReference type="Gene3D" id="2.60.120.10">
    <property type="entry name" value="Jelly Rolls"/>
    <property type="match status" value="1"/>
</dbReference>
<dbReference type="EMBL" id="AP017378">
    <property type="protein sequence ID" value="BBD08915.1"/>
    <property type="molecule type" value="Genomic_DNA"/>
</dbReference>
<dbReference type="Proteomes" id="UP000269883">
    <property type="component" value="Chromosome"/>
</dbReference>
<evidence type="ECO:0000313" key="3">
    <source>
        <dbReference type="EMBL" id="BBD08915.1"/>
    </source>
</evidence>
<dbReference type="PANTHER" id="PTHR35848">
    <property type="entry name" value="OXALATE-BINDING PROTEIN"/>
    <property type="match status" value="1"/>
</dbReference>
<dbReference type="KEGG" id="dfl:DFE_2189"/>
<dbReference type="InterPro" id="IPR011051">
    <property type="entry name" value="RmlC_Cupin_sf"/>
</dbReference>
<dbReference type="GO" id="GO:0046872">
    <property type="term" value="F:metal ion binding"/>
    <property type="evidence" value="ECO:0007669"/>
    <property type="project" value="UniProtKB-KW"/>
</dbReference>
<reference evidence="3 4" key="1">
    <citation type="journal article" date="2018" name="Sci. Adv.">
        <title>Multi-heme cytochromes provide a pathway for survival in energy-limited environments.</title>
        <authorList>
            <person name="Deng X."/>
            <person name="Dohmae N."/>
            <person name="Nealson K.H."/>
            <person name="Hashimoto K."/>
            <person name="Okamoto A."/>
        </authorList>
    </citation>
    <scope>NUCLEOTIDE SEQUENCE [LARGE SCALE GENOMIC DNA]</scope>
    <source>
        <strain evidence="3 4">IS5</strain>
    </source>
</reference>
<evidence type="ECO:0000259" key="2">
    <source>
        <dbReference type="Pfam" id="PF07883"/>
    </source>
</evidence>
<dbReference type="Pfam" id="PF07883">
    <property type="entry name" value="Cupin_2"/>
    <property type="match status" value="1"/>
</dbReference>
<sequence length="142" mass="16024">MSENQRHDDDVARVLKDDGVEKTVLKTFENVPVTNLAAIKDEMGEGSWAVRLVYNDVFGGVLIQQLPGEGNRLHFHPDAHECWVIMEGEWEWFIDGEGTRRVVTGDIVTVPQGVKHKIRCVGDKSAIRFAITRPDVNHVYAE</sequence>
<dbReference type="InterPro" id="IPR051610">
    <property type="entry name" value="GPI/OXD"/>
</dbReference>
<dbReference type="PANTHER" id="PTHR35848:SF6">
    <property type="entry name" value="CUPIN TYPE-2 DOMAIN-CONTAINING PROTEIN"/>
    <property type="match status" value="1"/>
</dbReference>
<dbReference type="InterPro" id="IPR014710">
    <property type="entry name" value="RmlC-like_jellyroll"/>
</dbReference>
<keyword evidence="1" id="KW-0479">Metal-binding</keyword>
<gene>
    <name evidence="3" type="ORF">DFE_2189</name>
</gene>
<name>A0A2Z6B0E1_9BACT</name>
<feature type="domain" description="Cupin type-2" evidence="2">
    <location>
        <begin position="66"/>
        <end position="126"/>
    </location>
</feature>
<dbReference type="SUPFAM" id="SSF51182">
    <property type="entry name" value="RmlC-like cupins"/>
    <property type="match status" value="1"/>
</dbReference>
<organism evidence="3 4">
    <name type="scientific">Desulfovibrio ferrophilus</name>
    <dbReference type="NCBI Taxonomy" id="241368"/>
    <lineage>
        <taxon>Bacteria</taxon>
        <taxon>Pseudomonadati</taxon>
        <taxon>Thermodesulfobacteriota</taxon>
        <taxon>Desulfovibrionia</taxon>
        <taxon>Desulfovibrionales</taxon>
        <taxon>Desulfovibrionaceae</taxon>
        <taxon>Desulfovibrio</taxon>
    </lineage>
</organism>
<proteinExistence type="predicted"/>